<dbReference type="EMBL" id="BTRK01000001">
    <property type="protein sequence ID" value="GMR32161.1"/>
    <property type="molecule type" value="Genomic_DNA"/>
</dbReference>
<sequence>QILPIILVSSVLCGKLVPIVRMISREGLSTYSLNGNETIEMEKKGFEKIEESGYLLSVDQFDRVKENCPHLRAVIRYSINSRGKTLYRLATTYDITSKSVLGFAV</sequence>
<comment type="caution">
    <text evidence="1">The sequence shown here is derived from an EMBL/GenBank/DDBJ whole genome shotgun (WGS) entry which is preliminary data.</text>
</comment>
<organism evidence="1 2">
    <name type="scientific">Pristionchus mayeri</name>
    <dbReference type="NCBI Taxonomy" id="1317129"/>
    <lineage>
        <taxon>Eukaryota</taxon>
        <taxon>Metazoa</taxon>
        <taxon>Ecdysozoa</taxon>
        <taxon>Nematoda</taxon>
        <taxon>Chromadorea</taxon>
        <taxon>Rhabditida</taxon>
        <taxon>Rhabditina</taxon>
        <taxon>Diplogasteromorpha</taxon>
        <taxon>Diplogasteroidea</taxon>
        <taxon>Neodiplogasteridae</taxon>
        <taxon>Pristionchus</taxon>
    </lineage>
</organism>
<evidence type="ECO:0000313" key="1">
    <source>
        <dbReference type="EMBL" id="GMR32161.1"/>
    </source>
</evidence>
<name>A0AAN4Z1L6_9BILA</name>
<reference evidence="2" key="1">
    <citation type="submission" date="2022-10" db="EMBL/GenBank/DDBJ databases">
        <title>Genome assembly of Pristionchus species.</title>
        <authorList>
            <person name="Yoshida K."/>
            <person name="Sommer R.J."/>
        </authorList>
    </citation>
    <scope>NUCLEOTIDE SEQUENCE [LARGE SCALE GENOMIC DNA]</scope>
    <source>
        <strain evidence="2">RS5460</strain>
    </source>
</reference>
<feature type="non-terminal residue" evidence="1">
    <location>
        <position position="1"/>
    </location>
</feature>
<protein>
    <submittedName>
        <fullName evidence="1">Uncharacterized protein</fullName>
    </submittedName>
</protein>
<evidence type="ECO:0000313" key="2">
    <source>
        <dbReference type="Proteomes" id="UP001328107"/>
    </source>
</evidence>
<feature type="non-terminal residue" evidence="1">
    <location>
        <position position="105"/>
    </location>
</feature>
<proteinExistence type="predicted"/>
<dbReference type="AlphaFoldDB" id="A0AAN4Z1L6"/>
<keyword evidence="2" id="KW-1185">Reference proteome</keyword>
<accession>A0AAN4Z1L6</accession>
<dbReference type="Proteomes" id="UP001328107">
    <property type="component" value="Unassembled WGS sequence"/>
</dbReference>
<gene>
    <name evidence="1" type="ORF">PMAYCL1PPCAC_02356</name>
</gene>